<keyword evidence="1" id="KW-0378">Hydrolase</keyword>
<dbReference type="Gene3D" id="2.115.10.20">
    <property type="entry name" value="Glycosyl hydrolase domain, family 43"/>
    <property type="match status" value="1"/>
</dbReference>
<proteinExistence type="predicted"/>
<evidence type="ECO:0000313" key="1">
    <source>
        <dbReference type="EMBL" id="MBA2936542.1"/>
    </source>
</evidence>
<sequence length="296" mass="32440">MPTYAVERLDTVIVSKGSPIDGMDLMSPFVWKEGAIYRAMIRGVPDPLGPTDPTGLVAGGTSTDGLNFTLDQRLAIMPTPGSDDAGGCEDPTVLKTGDGYLVYYTGVDAERKQGCMILASGTDLGSLQKKDVVLKAPPNEGNFKEATLAQTSAGDWRLFYEYAAEDASRIGWASSPNPEGPWTVLPDPFGIRDDSWDNWHLSTGPMTQIDGRDPVMFYNGATHDARWRIGWISFDPAFTRVTGRGLEPLLLPPPARDRSATDIAFAASTIIEGEMIALYYSLEDRILRRAMIRHYR</sequence>
<name>A0A838LCE8_9SPHN</name>
<protein>
    <submittedName>
        <fullName evidence="1">Glycosidase</fullName>
    </submittedName>
</protein>
<dbReference type="GO" id="GO:0016798">
    <property type="term" value="F:hydrolase activity, acting on glycosyl bonds"/>
    <property type="evidence" value="ECO:0007669"/>
    <property type="project" value="UniProtKB-KW"/>
</dbReference>
<reference evidence="1 2" key="1">
    <citation type="submission" date="2020-07" db="EMBL/GenBank/DDBJ databases">
        <authorList>
            <person name="Sun Q."/>
        </authorList>
    </citation>
    <scope>NUCLEOTIDE SEQUENCE [LARGE SCALE GENOMIC DNA]</scope>
    <source>
        <strain evidence="1 2">CGMCC 1.13654</strain>
    </source>
</reference>
<dbReference type="EMBL" id="JACEIB010000027">
    <property type="protein sequence ID" value="MBA2936542.1"/>
    <property type="molecule type" value="Genomic_DNA"/>
</dbReference>
<dbReference type="AlphaFoldDB" id="A0A838LCE8"/>
<accession>A0A838LCE8</accession>
<dbReference type="SUPFAM" id="SSF75005">
    <property type="entry name" value="Arabinanase/levansucrase/invertase"/>
    <property type="match status" value="1"/>
</dbReference>
<dbReference type="RefSeq" id="WP_160364380.1">
    <property type="nucleotide sequence ID" value="NZ_JACEIB010000027.1"/>
</dbReference>
<organism evidence="1 2">
    <name type="scientific">Sphingomonas chungangi</name>
    <dbReference type="NCBI Taxonomy" id="2683589"/>
    <lineage>
        <taxon>Bacteria</taxon>
        <taxon>Pseudomonadati</taxon>
        <taxon>Pseudomonadota</taxon>
        <taxon>Alphaproteobacteria</taxon>
        <taxon>Sphingomonadales</taxon>
        <taxon>Sphingomonadaceae</taxon>
        <taxon>Sphingomonas</taxon>
    </lineage>
</organism>
<keyword evidence="2" id="KW-1185">Reference proteome</keyword>
<evidence type="ECO:0000313" key="2">
    <source>
        <dbReference type="Proteomes" id="UP000570166"/>
    </source>
</evidence>
<dbReference type="Proteomes" id="UP000570166">
    <property type="component" value="Unassembled WGS sequence"/>
</dbReference>
<gene>
    <name evidence="1" type="ORF">HZF05_20870</name>
</gene>
<comment type="caution">
    <text evidence="1">The sequence shown here is derived from an EMBL/GenBank/DDBJ whole genome shotgun (WGS) entry which is preliminary data.</text>
</comment>
<dbReference type="InterPro" id="IPR023296">
    <property type="entry name" value="Glyco_hydro_beta-prop_sf"/>
</dbReference>
<keyword evidence="1" id="KW-0326">Glycosidase</keyword>